<feature type="binding site" evidence="2">
    <location>
        <position position="182"/>
    </location>
    <ligand>
        <name>Cu cation</name>
        <dbReference type="ChEBI" id="CHEBI:23378"/>
    </ligand>
</feature>
<dbReference type="InParanoid" id="I7MLH5"/>
<dbReference type="InterPro" id="IPR036249">
    <property type="entry name" value="Thioredoxin-like_sf"/>
</dbReference>
<name>I7MLH5_TETTS</name>
<evidence type="ECO:0000256" key="4">
    <source>
        <dbReference type="SAM" id="Phobius"/>
    </source>
</evidence>
<evidence type="ECO:0000313" key="5">
    <source>
        <dbReference type="EMBL" id="EAS02110.1"/>
    </source>
</evidence>
<organism evidence="5 6">
    <name type="scientific">Tetrahymena thermophila (strain SB210)</name>
    <dbReference type="NCBI Taxonomy" id="312017"/>
    <lineage>
        <taxon>Eukaryota</taxon>
        <taxon>Sar</taxon>
        <taxon>Alveolata</taxon>
        <taxon>Ciliophora</taxon>
        <taxon>Intramacronucleata</taxon>
        <taxon>Oligohymenophorea</taxon>
        <taxon>Hymenostomatida</taxon>
        <taxon>Tetrahymenina</taxon>
        <taxon>Tetrahymenidae</taxon>
        <taxon>Tetrahymena</taxon>
    </lineage>
</organism>
<gene>
    <name evidence="5" type="ORF">TTHERM_00557910</name>
</gene>
<accession>I7MLH5</accession>
<dbReference type="FunFam" id="3.40.30.10:FF:000013">
    <property type="entry name" value="Blast:Protein SCO1 homolog, mitochondrial"/>
    <property type="match status" value="1"/>
</dbReference>
<dbReference type="KEGG" id="tet:TTHERM_00557910"/>
<keyword evidence="4" id="KW-1133">Transmembrane helix</keyword>
<dbReference type="SUPFAM" id="SSF52833">
    <property type="entry name" value="Thioredoxin-like"/>
    <property type="match status" value="1"/>
</dbReference>
<dbReference type="Pfam" id="PF02630">
    <property type="entry name" value="SCO1-SenC"/>
    <property type="match status" value="1"/>
</dbReference>
<dbReference type="Proteomes" id="UP000009168">
    <property type="component" value="Unassembled WGS sequence"/>
</dbReference>
<feature type="transmembrane region" description="Helical" evidence="4">
    <location>
        <begin position="103"/>
        <end position="120"/>
    </location>
</feature>
<feature type="binding site" evidence="2">
    <location>
        <position position="186"/>
    </location>
    <ligand>
        <name>Cu cation</name>
        <dbReference type="ChEBI" id="CHEBI:23378"/>
    </ligand>
</feature>
<evidence type="ECO:0000256" key="3">
    <source>
        <dbReference type="PIRSR" id="PIRSR603782-2"/>
    </source>
</evidence>
<dbReference type="AlphaFoldDB" id="I7MLH5"/>
<keyword evidence="3" id="KW-1015">Disulfide bond</keyword>
<dbReference type="GO" id="GO:0033617">
    <property type="term" value="P:mitochondrial respiratory chain complex IV assembly"/>
    <property type="evidence" value="ECO:0007669"/>
    <property type="project" value="TreeGrafter"/>
</dbReference>
<feature type="disulfide bond" description="Redox-active" evidence="3">
    <location>
        <begin position="182"/>
        <end position="186"/>
    </location>
</feature>
<dbReference type="OrthoDB" id="270009at2759"/>
<proteinExistence type="inferred from homology"/>
<protein>
    <submittedName>
        <fullName evidence="5">SCO1/SenC family protein</fullName>
    </submittedName>
</protein>
<dbReference type="FunCoup" id="I7MLH5">
    <property type="interactions" value="246"/>
</dbReference>
<dbReference type="STRING" id="312017.I7MLH5"/>
<dbReference type="PANTHER" id="PTHR12151">
    <property type="entry name" value="ELECTRON TRANSPORT PROTIN SCO1/SENC FAMILY MEMBER"/>
    <property type="match status" value="1"/>
</dbReference>
<dbReference type="EMBL" id="GG662547">
    <property type="protein sequence ID" value="EAS02110.1"/>
    <property type="molecule type" value="Genomic_DNA"/>
</dbReference>
<dbReference type="eggNOG" id="KOG2792">
    <property type="taxonomic scope" value="Eukaryota"/>
</dbReference>
<dbReference type="Gene3D" id="3.40.30.10">
    <property type="entry name" value="Glutaredoxin"/>
    <property type="match status" value="1"/>
</dbReference>
<dbReference type="CDD" id="cd02968">
    <property type="entry name" value="SCO"/>
    <property type="match status" value="1"/>
</dbReference>
<evidence type="ECO:0000256" key="2">
    <source>
        <dbReference type="PIRSR" id="PIRSR603782-1"/>
    </source>
</evidence>
<feature type="binding site" evidence="2">
    <location>
        <position position="291"/>
    </location>
    <ligand>
        <name>Cu cation</name>
        <dbReference type="ChEBI" id="CHEBI:23378"/>
    </ligand>
</feature>
<dbReference type="GeneID" id="7831560"/>
<dbReference type="OMA" id="TIITYLM"/>
<evidence type="ECO:0000313" key="6">
    <source>
        <dbReference type="Proteomes" id="UP000009168"/>
    </source>
</evidence>
<keyword evidence="4" id="KW-0472">Membrane</keyword>
<keyword evidence="2" id="KW-0479">Metal-binding</keyword>
<evidence type="ECO:0000256" key="1">
    <source>
        <dbReference type="ARBA" id="ARBA00010996"/>
    </source>
</evidence>
<keyword evidence="2" id="KW-0186">Copper</keyword>
<sequence length="336" mass="38411">MFLMKNSVKSIFSRAISMNRSSYQGLIRARQLTNQSINTFANQPEDEKYREFLDLTKIDKKSFSNLSRDEQIAKIDEALKASEKKDPDLEDDSSFDRPGANSLYIFLVGSLGLLVGYLVMQVNTMRHQKKTSQTNPQSIKTNVQGQALIGGDWQLTDTKGKPFGSENLKGTYYLIYFGFCNCPDICPNSLIKLVKGLQKVRASPEGKYLKIKTVFVSVDPDRDTNEKIEAFLNIFDKDIIGVTGKHNNDKDLKEMMKKFRIYSTKMEYEDIEDDRGKDSKGKMKNNYTIDHTVLTYLMDDQNNYLAHLGSNLSETDLAKVITENILANERNKIRRL</sequence>
<comment type="similarity">
    <text evidence="1">Belongs to the SCO1/2 family.</text>
</comment>
<dbReference type="InterPro" id="IPR003782">
    <property type="entry name" value="SCO1/SenC"/>
</dbReference>
<dbReference type="HOGENOM" id="CLU_050131_0_3_1"/>
<dbReference type="PANTHER" id="PTHR12151:SF5">
    <property type="entry name" value="AT19154P"/>
    <property type="match status" value="1"/>
</dbReference>
<keyword evidence="6" id="KW-1185">Reference proteome</keyword>
<reference evidence="6" key="1">
    <citation type="journal article" date="2006" name="PLoS Biol.">
        <title>Macronuclear genome sequence of the ciliate Tetrahymena thermophila, a model eukaryote.</title>
        <authorList>
            <person name="Eisen J.A."/>
            <person name="Coyne R.S."/>
            <person name="Wu M."/>
            <person name="Wu D."/>
            <person name="Thiagarajan M."/>
            <person name="Wortman J.R."/>
            <person name="Badger J.H."/>
            <person name="Ren Q."/>
            <person name="Amedeo P."/>
            <person name="Jones K.M."/>
            <person name="Tallon L.J."/>
            <person name="Delcher A.L."/>
            <person name="Salzberg S.L."/>
            <person name="Silva J.C."/>
            <person name="Haas B.J."/>
            <person name="Majoros W.H."/>
            <person name="Farzad M."/>
            <person name="Carlton J.M."/>
            <person name="Smith R.K. Jr."/>
            <person name="Garg J."/>
            <person name="Pearlman R.E."/>
            <person name="Karrer K.M."/>
            <person name="Sun L."/>
            <person name="Manning G."/>
            <person name="Elde N.C."/>
            <person name="Turkewitz A.P."/>
            <person name="Asai D.J."/>
            <person name="Wilkes D.E."/>
            <person name="Wang Y."/>
            <person name="Cai H."/>
            <person name="Collins K."/>
            <person name="Stewart B.A."/>
            <person name="Lee S.R."/>
            <person name="Wilamowska K."/>
            <person name="Weinberg Z."/>
            <person name="Ruzzo W.L."/>
            <person name="Wloga D."/>
            <person name="Gaertig J."/>
            <person name="Frankel J."/>
            <person name="Tsao C.-C."/>
            <person name="Gorovsky M.A."/>
            <person name="Keeling P.J."/>
            <person name="Waller R.F."/>
            <person name="Patron N.J."/>
            <person name="Cherry J.M."/>
            <person name="Stover N.A."/>
            <person name="Krieger C.J."/>
            <person name="del Toro C."/>
            <person name="Ryder H.F."/>
            <person name="Williamson S.C."/>
            <person name="Barbeau R.A."/>
            <person name="Hamilton E.P."/>
            <person name="Orias E."/>
        </authorList>
    </citation>
    <scope>NUCLEOTIDE SEQUENCE [LARGE SCALE GENOMIC DNA]</scope>
    <source>
        <strain evidence="6">SB210</strain>
    </source>
</reference>
<dbReference type="GO" id="GO:0046872">
    <property type="term" value="F:metal ion binding"/>
    <property type="evidence" value="ECO:0007669"/>
    <property type="project" value="UniProtKB-KW"/>
</dbReference>
<dbReference type="RefSeq" id="XP_001022355.1">
    <property type="nucleotide sequence ID" value="XM_001022355.3"/>
</dbReference>
<keyword evidence="4" id="KW-0812">Transmembrane</keyword>
<dbReference type="GO" id="GO:0005739">
    <property type="term" value="C:mitochondrion"/>
    <property type="evidence" value="ECO:0007669"/>
    <property type="project" value="GOC"/>
</dbReference>